<evidence type="ECO:0008006" key="3">
    <source>
        <dbReference type="Google" id="ProtNLM"/>
    </source>
</evidence>
<proteinExistence type="predicted"/>
<dbReference type="Proteomes" id="UP001501570">
    <property type="component" value="Unassembled WGS sequence"/>
</dbReference>
<name>A0ABP9RIW7_9ACTN</name>
<reference evidence="2" key="1">
    <citation type="journal article" date="2019" name="Int. J. Syst. Evol. Microbiol.">
        <title>The Global Catalogue of Microorganisms (GCM) 10K type strain sequencing project: providing services to taxonomists for standard genome sequencing and annotation.</title>
        <authorList>
            <consortium name="The Broad Institute Genomics Platform"/>
            <consortium name="The Broad Institute Genome Sequencing Center for Infectious Disease"/>
            <person name="Wu L."/>
            <person name="Ma J."/>
        </authorList>
    </citation>
    <scope>NUCLEOTIDE SEQUENCE [LARGE SCALE GENOMIC DNA]</scope>
    <source>
        <strain evidence="2">JCM 18304</strain>
    </source>
</reference>
<evidence type="ECO:0000313" key="2">
    <source>
        <dbReference type="Proteomes" id="UP001501570"/>
    </source>
</evidence>
<accession>A0ABP9RIW7</accession>
<dbReference type="Gene3D" id="3.40.630.10">
    <property type="entry name" value="Zn peptidases"/>
    <property type="match status" value="1"/>
</dbReference>
<dbReference type="Gene3D" id="3.50.30.30">
    <property type="match status" value="1"/>
</dbReference>
<dbReference type="EMBL" id="BAABJQ010000002">
    <property type="protein sequence ID" value="GAA5178576.1"/>
    <property type="molecule type" value="Genomic_DNA"/>
</dbReference>
<gene>
    <name evidence="1" type="ORF">GCM10023322_06070</name>
</gene>
<evidence type="ECO:0000313" key="1">
    <source>
        <dbReference type="EMBL" id="GAA5178576.1"/>
    </source>
</evidence>
<sequence length="394" mass="41595">MAALGAATLGATPAWAGARAPADTSLGARLYDIVKAYSRWPVHRTGTDTEAAALDWFQSELRQRGAKTSRWDYSYPRYEWTAQVRVAGRTAQTIPLYYEGVGEVSSDKPFVRSVTISDTGGDAEVLAAVKDAKADNARLAVLPVFNANRGYPTYDGLVADNRDPAAATTGVPTLFIPGRLADQAARDVQAHLSARIVNDRSHDITGWFGKPVADPIVVTTPLSGWFTCAAERGSGIAVALELAADLARTHPVFFLGNSGHELNNFGARAYLQDAFELRPTAVFHIGASIAAGGTDTQGHFGLVPRVVASNPPVASVPGLAEAVQLGNFVPTPTFPGEGAVWSQKLGSSVPLLSFAGQFPQFHTPDDRPGVATDPSLLDTAYRSVRGAAQALLGA</sequence>
<dbReference type="RefSeq" id="WP_345625852.1">
    <property type="nucleotide sequence ID" value="NZ_BAABJQ010000002.1"/>
</dbReference>
<comment type="caution">
    <text evidence="1">The sequence shown here is derived from an EMBL/GenBank/DDBJ whole genome shotgun (WGS) entry which is preliminary data.</text>
</comment>
<protein>
    <recommendedName>
        <fullName evidence="3">Peptidase M28 domain-containing protein</fullName>
    </recommendedName>
</protein>
<organism evidence="1 2">
    <name type="scientific">Rugosimonospora acidiphila</name>
    <dbReference type="NCBI Taxonomy" id="556531"/>
    <lineage>
        <taxon>Bacteria</taxon>
        <taxon>Bacillati</taxon>
        <taxon>Actinomycetota</taxon>
        <taxon>Actinomycetes</taxon>
        <taxon>Micromonosporales</taxon>
        <taxon>Micromonosporaceae</taxon>
        <taxon>Rugosimonospora</taxon>
    </lineage>
</organism>
<keyword evidence="2" id="KW-1185">Reference proteome</keyword>
<dbReference type="SUPFAM" id="SSF53187">
    <property type="entry name" value="Zn-dependent exopeptidases"/>
    <property type="match status" value="1"/>
</dbReference>